<organism evidence="2 3">
    <name type="scientific">Nonomuraea helvata</name>
    <dbReference type="NCBI Taxonomy" id="37484"/>
    <lineage>
        <taxon>Bacteria</taxon>
        <taxon>Bacillati</taxon>
        <taxon>Actinomycetota</taxon>
        <taxon>Actinomycetes</taxon>
        <taxon>Streptosporangiales</taxon>
        <taxon>Streptosporangiaceae</taxon>
        <taxon>Nonomuraea</taxon>
    </lineage>
</organism>
<keyword evidence="1" id="KW-0472">Membrane</keyword>
<sequence>MSLERGFLVALAVVTATSIATALLRADGTTWPAALLGGCAAGGFTLWGLLGLFVRRKE</sequence>
<evidence type="ECO:0000313" key="2">
    <source>
        <dbReference type="EMBL" id="MFB9631350.1"/>
    </source>
</evidence>
<gene>
    <name evidence="2" type="ORF">ACFFSA_50540</name>
</gene>
<evidence type="ECO:0000313" key="3">
    <source>
        <dbReference type="Proteomes" id="UP001589532"/>
    </source>
</evidence>
<protein>
    <submittedName>
        <fullName evidence="2">Uncharacterized protein</fullName>
    </submittedName>
</protein>
<proteinExistence type="predicted"/>
<name>A0ABV5SI36_9ACTN</name>
<dbReference type="Proteomes" id="UP001589532">
    <property type="component" value="Unassembled WGS sequence"/>
</dbReference>
<accession>A0ABV5SI36</accession>
<keyword evidence="1" id="KW-0812">Transmembrane</keyword>
<evidence type="ECO:0000256" key="1">
    <source>
        <dbReference type="SAM" id="Phobius"/>
    </source>
</evidence>
<dbReference type="RefSeq" id="WP_344999963.1">
    <property type="nucleotide sequence ID" value="NZ_BAAAXV010000009.1"/>
</dbReference>
<dbReference type="EMBL" id="JBHMBW010000104">
    <property type="protein sequence ID" value="MFB9631350.1"/>
    <property type="molecule type" value="Genomic_DNA"/>
</dbReference>
<keyword evidence="1" id="KW-1133">Transmembrane helix</keyword>
<keyword evidence="3" id="KW-1185">Reference proteome</keyword>
<feature type="transmembrane region" description="Helical" evidence="1">
    <location>
        <begin position="35"/>
        <end position="54"/>
    </location>
</feature>
<reference evidence="2 3" key="1">
    <citation type="submission" date="2024-09" db="EMBL/GenBank/DDBJ databases">
        <authorList>
            <person name="Sun Q."/>
            <person name="Mori K."/>
        </authorList>
    </citation>
    <scope>NUCLEOTIDE SEQUENCE [LARGE SCALE GENOMIC DNA]</scope>
    <source>
        <strain evidence="2 3">JCM 3143</strain>
    </source>
</reference>
<comment type="caution">
    <text evidence="2">The sequence shown here is derived from an EMBL/GenBank/DDBJ whole genome shotgun (WGS) entry which is preliminary data.</text>
</comment>